<dbReference type="InterPro" id="IPR036390">
    <property type="entry name" value="WH_DNA-bd_sf"/>
</dbReference>
<dbReference type="EMBL" id="FNFB01000021">
    <property type="protein sequence ID" value="SDL41399.1"/>
    <property type="molecule type" value="Genomic_DNA"/>
</dbReference>
<dbReference type="GO" id="GO:0003700">
    <property type="term" value="F:DNA-binding transcription factor activity"/>
    <property type="evidence" value="ECO:0007669"/>
    <property type="project" value="InterPro"/>
</dbReference>
<dbReference type="InterPro" id="IPR000847">
    <property type="entry name" value="LysR_HTH_N"/>
</dbReference>
<dbReference type="PANTHER" id="PTHR30346">
    <property type="entry name" value="TRANSCRIPTIONAL DUAL REGULATOR HCAR-RELATED"/>
    <property type="match status" value="1"/>
</dbReference>
<dbReference type="Gene3D" id="1.10.10.10">
    <property type="entry name" value="Winged helix-like DNA-binding domain superfamily/Winged helix DNA-binding domain"/>
    <property type="match status" value="1"/>
</dbReference>
<gene>
    <name evidence="6" type="ORF">SAMN05421874_12128</name>
</gene>
<keyword evidence="2" id="KW-0805">Transcription regulation</keyword>
<evidence type="ECO:0000256" key="2">
    <source>
        <dbReference type="ARBA" id="ARBA00023015"/>
    </source>
</evidence>
<evidence type="ECO:0000256" key="4">
    <source>
        <dbReference type="ARBA" id="ARBA00023163"/>
    </source>
</evidence>
<feature type="domain" description="HTH lysR-type" evidence="5">
    <location>
        <begin position="13"/>
        <end position="70"/>
    </location>
</feature>
<organism evidence="6 7">
    <name type="scientific">Nonomuraea maritima</name>
    <dbReference type="NCBI Taxonomy" id="683260"/>
    <lineage>
        <taxon>Bacteria</taxon>
        <taxon>Bacillati</taxon>
        <taxon>Actinomycetota</taxon>
        <taxon>Actinomycetes</taxon>
        <taxon>Streptosporangiales</taxon>
        <taxon>Streptosporangiaceae</taxon>
        <taxon>Nonomuraea</taxon>
    </lineage>
</organism>
<dbReference type="STRING" id="683260.SAMN05421874_12128"/>
<sequence>MRGRATLGRVDRVETRELECFVAVAEELHFGRAAERLGIAQPPLSRTIARLERRLGVRLFERTSRRVELTPAGSVFLTESRRALDAMDTAVHRARRAAGRQRLVVATRPGTGPGLMARTVRAYERLPGAVPVDVVFTHDQVGALRSGAADVGLMCGTHDLDGMTAVELAEEPSVALLPPDHRLAGRPAVTFAEVAREDAYREHCPADTLDRIVELVSLGRLIVVVGASAVDRIGTAVVAVPVSDAPATRLVLAWPDGGPHPARTSFVRAAEEAAAGRRHLDRAS</sequence>
<dbReference type="InterPro" id="IPR005119">
    <property type="entry name" value="LysR_subst-bd"/>
</dbReference>
<name>A0A1G9JV37_9ACTN</name>
<evidence type="ECO:0000313" key="7">
    <source>
        <dbReference type="Proteomes" id="UP000198683"/>
    </source>
</evidence>
<evidence type="ECO:0000259" key="5">
    <source>
        <dbReference type="PROSITE" id="PS50931"/>
    </source>
</evidence>
<dbReference type="PRINTS" id="PR00039">
    <property type="entry name" value="HTHLYSR"/>
</dbReference>
<proteinExistence type="inferred from homology"/>
<evidence type="ECO:0000256" key="1">
    <source>
        <dbReference type="ARBA" id="ARBA00009437"/>
    </source>
</evidence>
<dbReference type="InterPro" id="IPR036388">
    <property type="entry name" value="WH-like_DNA-bd_sf"/>
</dbReference>
<dbReference type="Proteomes" id="UP000198683">
    <property type="component" value="Unassembled WGS sequence"/>
</dbReference>
<dbReference type="PANTHER" id="PTHR30346:SF0">
    <property type="entry name" value="HCA OPERON TRANSCRIPTIONAL ACTIVATOR HCAR"/>
    <property type="match status" value="1"/>
</dbReference>
<dbReference type="Gene3D" id="3.40.190.10">
    <property type="entry name" value="Periplasmic binding protein-like II"/>
    <property type="match status" value="2"/>
</dbReference>
<dbReference type="GO" id="GO:0032993">
    <property type="term" value="C:protein-DNA complex"/>
    <property type="evidence" value="ECO:0007669"/>
    <property type="project" value="TreeGrafter"/>
</dbReference>
<comment type="similarity">
    <text evidence="1">Belongs to the LysR transcriptional regulatory family.</text>
</comment>
<reference evidence="6 7" key="1">
    <citation type="submission" date="2016-10" db="EMBL/GenBank/DDBJ databases">
        <authorList>
            <person name="de Groot N.N."/>
        </authorList>
    </citation>
    <scope>NUCLEOTIDE SEQUENCE [LARGE SCALE GENOMIC DNA]</scope>
    <source>
        <strain evidence="6 7">CGMCC 4.5681</strain>
    </source>
</reference>
<evidence type="ECO:0000256" key="3">
    <source>
        <dbReference type="ARBA" id="ARBA00023125"/>
    </source>
</evidence>
<dbReference type="GO" id="GO:0003677">
    <property type="term" value="F:DNA binding"/>
    <property type="evidence" value="ECO:0007669"/>
    <property type="project" value="UniProtKB-KW"/>
</dbReference>
<dbReference type="Pfam" id="PF03466">
    <property type="entry name" value="LysR_substrate"/>
    <property type="match status" value="1"/>
</dbReference>
<dbReference type="SUPFAM" id="SSF46785">
    <property type="entry name" value="Winged helix' DNA-binding domain"/>
    <property type="match status" value="1"/>
</dbReference>
<dbReference type="PROSITE" id="PS50931">
    <property type="entry name" value="HTH_LYSR"/>
    <property type="match status" value="1"/>
</dbReference>
<keyword evidence="7" id="KW-1185">Reference proteome</keyword>
<evidence type="ECO:0000313" key="6">
    <source>
        <dbReference type="EMBL" id="SDL41399.1"/>
    </source>
</evidence>
<keyword evidence="3 6" id="KW-0238">DNA-binding</keyword>
<protein>
    <submittedName>
        <fullName evidence="6">DNA-binding transcriptional regulator, LysR family</fullName>
    </submittedName>
</protein>
<dbReference type="FunFam" id="1.10.10.10:FF:000001">
    <property type="entry name" value="LysR family transcriptional regulator"/>
    <property type="match status" value="1"/>
</dbReference>
<dbReference type="Pfam" id="PF00126">
    <property type="entry name" value="HTH_1"/>
    <property type="match status" value="1"/>
</dbReference>
<dbReference type="SUPFAM" id="SSF53850">
    <property type="entry name" value="Periplasmic binding protein-like II"/>
    <property type="match status" value="1"/>
</dbReference>
<keyword evidence="4" id="KW-0804">Transcription</keyword>
<dbReference type="AlphaFoldDB" id="A0A1G9JV37"/>
<accession>A0A1G9JV37</accession>